<evidence type="ECO:0000256" key="6">
    <source>
        <dbReference type="ARBA" id="ARBA00023098"/>
    </source>
</evidence>
<dbReference type="AlphaFoldDB" id="A0A6J6Y173"/>
<comment type="pathway">
    <text evidence="1">Glycerolipid metabolism; triacylglycerol biosynthesis.</text>
</comment>
<reference evidence="12" key="1">
    <citation type="submission" date="2020-05" db="EMBL/GenBank/DDBJ databases">
        <authorList>
            <person name="Chiriac C."/>
            <person name="Salcher M."/>
            <person name="Ghai R."/>
            <person name="Kavagutti S V."/>
        </authorList>
    </citation>
    <scope>NUCLEOTIDE SEQUENCE</scope>
</reference>
<accession>A0A6J6Y173</accession>
<dbReference type="InterPro" id="IPR045034">
    <property type="entry name" value="O-acyltransferase_WSD1-like"/>
</dbReference>
<feature type="domain" description="O-acyltransferase WSD1 C-terminal" evidence="11">
    <location>
        <begin position="338"/>
        <end position="487"/>
    </location>
</feature>
<evidence type="ECO:0000256" key="4">
    <source>
        <dbReference type="ARBA" id="ARBA00022516"/>
    </source>
</evidence>
<protein>
    <recommendedName>
        <fullName evidence="3">diacylglycerol O-acyltransferase</fullName>
        <ecNumber evidence="3">2.3.1.20</ecNumber>
    </recommendedName>
</protein>
<keyword evidence="6" id="KW-0443">Lipid metabolism</keyword>
<evidence type="ECO:0000256" key="9">
    <source>
        <dbReference type="SAM" id="MobiDB-lite"/>
    </source>
</evidence>
<feature type="domain" description="O-acyltransferase WSD1-like N-terminal" evidence="10">
    <location>
        <begin position="33"/>
        <end position="298"/>
    </location>
</feature>
<evidence type="ECO:0000256" key="2">
    <source>
        <dbReference type="ARBA" id="ARBA00005189"/>
    </source>
</evidence>
<dbReference type="GO" id="GO:0051701">
    <property type="term" value="P:biological process involved in interaction with host"/>
    <property type="evidence" value="ECO:0007669"/>
    <property type="project" value="TreeGrafter"/>
</dbReference>
<dbReference type="Pfam" id="PF06974">
    <property type="entry name" value="WS_DGAT_C"/>
    <property type="match status" value="1"/>
</dbReference>
<proteinExistence type="predicted"/>
<dbReference type="PANTHER" id="PTHR31650:SF1">
    <property type="entry name" value="WAX ESTER SYNTHASE_DIACYLGLYCEROL ACYLTRANSFERASE 4-RELATED"/>
    <property type="match status" value="1"/>
</dbReference>
<feature type="region of interest" description="Disordered" evidence="9">
    <location>
        <begin position="498"/>
        <end position="532"/>
    </location>
</feature>
<dbReference type="Pfam" id="PF03007">
    <property type="entry name" value="WS_DGAT_cat"/>
    <property type="match status" value="1"/>
</dbReference>
<dbReference type="PANTHER" id="PTHR31650">
    <property type="entry name" value="O-ACYLTRANSFERASE (WSD1-LIKE) FAMILY PROTEIN"/>
    <property type="match status" value="1"/>
</dbReference>
<dbReference type="EMBL" id="CAFAAH010000150">
    <property type="protein sequence ID" value="CAB4801106.1"/>
    <property type="molecule type" value="Genomic_DNA"/>
</dbReference>
<dbReference type="InterPro" id="IPR009721">
    <property type="entry name" value="O-acyltransferase_WSD1_C"/>
</dbReference>
<evidence type="ECO:0000256" key="3">
    <source>
        <dbReference type="ARBA" id="ARBA00013244"/>
    </source>
</evidence>
<evidence type="ECO:0000256" key="8">
    <source>
        <dbReference type="ARBA" id="ARBA00048109"/>
    </source>
</evidence>
<organism evidence="12">
    <name type="scientific">freshwater metagenome</name>
    <dbReference type="NCBI Taxonomy" id="449393"/>
    <lineage>
        <taxon>unclassified sequences</taxon>
        <taxon>metagenomes</taxon>
        <taxon>ecological metagenomes</taxon>
    </lineage>
</organism>
<dbReference type="InterPro" id="IPR014292">
    <property type="entry name" value="Acyl_transf_WS/DGAT"/>
</dbReference>
<dbReference type="Gene3D" id="3.30.559.10">
    <property type="entry name" value="Chloramphenicol acetyltransferase-like domain"/>
    <property type="match status" value="1"/>
</dbReference>
<dbReference type="SUPFAM" id="SSF52777">
    <property type="entry name" value="CoA-dependent acyltransferases"/>
    <property type="match status" value="1"/>
</dbReference>
<feature type="compositionally biased region" description="Polar residues" evidence="9">
    <location>
        <begin position="522"/>
        <end position="532"/>
    </location>
</feature>
<dbReference type="InterPro" id="IPR023213">
    <property type="entry name" value="CAT-like_dom_sf"/>
</dbReference>
<keyword evidence="5" id="KW-0808">Transferase</keyword>
<dbReference type="GO" id="GO:0004144">
    <property type="term" value="F:diacylglycerol O-acyltransferase activity"/>
    <property type="evidence" value="ECO:0007669"/>
    <property type="project" value="UniProtKB-EC"/>
</dbReference>
<keyword evidence="7" id="KW-0012">Acyltransferase</keyword>
<evidence type="ECO:0000259" key="10">
    <source>
        <dbReference type="Pfam" id="PF03007"/>
    </source>
</evidence>
<dbReference type="GO" id="GO:0005886">
    <property type="term" value="C:plasma membrane"/>
    <property type="evidence" value="ECO:0007669"/>
    <property type="project" value="TreeGrafter"/>
</dbReference>
<evidence type="ECO:0000256" key="5">
    <source>
        <dbReference type="ARBA" id="ARBA00022679"/>
    </source>
</evidence>
<comment type="catalytic activity">
    <reaction evidence="8">
        <text>an acyl-CoA + a 1,2-diacyl-sn-glycerol = a triacyl-sn-glycerol + CoA</text>
        <dbReference type="Rhea" id="RHEA:10868"/>
        <dbReference type="ChEBI" id="CHEBI:17815"/>
        <dbReference type="ChEBI" id="CHEBI:57287"/>
        <dbReference type="ChEBI" id="CHEBI:58342"/>
        <dbReference type="ChEBI" id="CHEBI:64615"/>
        <dbReference type="EC" id="2.3.1.20"/>
    </reaction>
</comment>
<dbReference type="InterPro" id="IPR004255">
    <property type="entry name" value="O-acyltransferase_WSD1_N"/>
</dbReference>
<dbReference type="UniPathway" id="UPA00282"/>
<dbReference type="GO" id="GO:0019432">
    <property type="term" value="P:triglyceride biosynthetic process"/>
    <property type="evidence" value="ECO:0007669"/>
    <property type="project" value="UniProtKB-UniPathway"/>
</dbReference>
<evidence type="ECO:0000256" key="7">
    <source>
        <dbReference type="ARBA" id="ARBA00023315"/>
    </source>
</evidence>
<sequence>MRRPQRSDQKIGYLGPSGAEWGLGGTLLVMERLSGLDAAFLSLESPVDHMHVMAVAILDPSDVPGGFTARTMRRLVGERLSRIPQFRRRLVEVPFNLHHPLWVEDPDFDLEYHVRQVAAIAPGGERELASLVGEISSRQLDRTRPLWQFWVVEGLADGNVALVAKMHHSAIDGASGVDVLGHLVDLEPTPVAPEEELEPWRPDRVPTEIEMILGSVVSIARRPEQIARAGVNLGKGLIRLGQSALEGSMTGVAAPFTAPRLPWNAAITPHRKVAFSTVSLADVKVVKDAFGLTVNDVVLAVVSGALRIYLTGIDALPDKPLVAVVPTNVRTKNQKGVMGNVVSAMFASLPSHLPDPVHRLALVAESMGQAKQTQRDLGGTILGEWAEVATAPILSSGIRLYRRFSERMRPIYNLVVSNVPGPPVPVYMAGARVVSLVPMGPVFDGAGLNVTVLSYMDRVDVGFMACRETVPLLWSLAEAIPAAMEELLEAARDSAGVAASSTTEVDLTKDDAEVLGDEETAASASSHPSAER</sequence>
<name>A0A6J6Y173_9ZZZZ</name>
<dbReference type="NCBIfam" id="TIGR02946">
    <property type="entry name" value="acyl_WS_DGAT"/>
    <property type="match status" value="1"/>
</dbReference>
<dbReference type="EC" id="2.3.1.20" evidence="3"/>
<dbReference type="GO" id="GO:0001666">
    <property type="term" value="P:response to hypoxia"/>
    <property type="evidence" value="ECO:0007669"/>
    <property type="project" value="TreeGrafter"/>
</dbReference>
<evidence type="ECO:0000256" key="1">
    <source>
        <dbReference type="ARBA" id="ARBA00004771"/>
    </source>
</evidence>
<gene>
    <name evidence="12" type="ORF">UFOPK2996_01082</name>
</gene>
<evidence type="ECO:0000259" key="11">
    <source>
        <dbReference type="Pfam" id="PF06974"/>
    </source>
</evidence>
<evidence type="ECO:0000313" key="12">
    <source>
        <dbReference type="EMBL" id="CAB4801106.1"/>
    </source>
</evidence>
<comment type="pathway">
    <text evidence="2">Lipid metabolism.</text>
</comment>
<dbReference type="GO" id="GO:0071731">
    <property type="term" value="P:response to nitric oxide"/>
    <property type="evidence" value="ECO:0007669"/>
    <property type="project" value="TreeGrafter"/>
</dbReference>
<keyword evidence="4" id="KW-0444">Lipid biosynthesis</keyword>